<evidence type="ECO:0000313" key="2">
    <source>
        <dbReference type="EMBL" id="KKL65254.1"/>
    </source>
</evidence>
<protein>
    <submittedName>
        <fullName evidence="2">Uncharacterized protein</fullName>
    </submittedName>
</protein>
<name>A0A0F9DU45_9ZZZZ</name>
<dbReference type="AlphaFoldDB" id="A0A0F9DU45"/>
<gene>
    <name evidence="2" type="ORF">LCGC14_2156840</name>
</gene>
<reference evidence="2" key="1">
    <citation type="journal article" date="2015" name="Nature">
        <title>Complex archaea that bridge the gap between prokaryotes and eukaryotes.</title>
        <authorList>
            <person name="Spang A."/>
            <person name="Saw J.H."/>
            <person name="Jorgensen S.L."/>
            <person name="Zaremba-Niedzwiedzka K."/>
            <person name="Martijn J."/>
            <person name="Lind A.E."/>
            <person name="van Eijk R."/>
            <person name="Schleper C."/>
            <person name="Guy L."/>
            <person name="Ettema T.J."/>
        </authorList>
    </citation>
    <scope>NUCLEOTIDE SEQUENCE</scope>
</reference>
<proteinExistence type="predicted"/>
<organism evidence="2">
    <name type="scientific">marine sediment metagenome</name>
    <dbReference type="NCBI Taxonomy" id="412755"/>
    <lineage>
        <taxon>unclassified sequences</taxon>
        <taxon>metagenomes</taxon>
        <taxon>ecological metagenomes</taxon>
    </lineage>
</organism>
<feature type="compositionally biased region" description="Basic and acidic residues" evidence="1">
    <location>
        <begin position="106"/>
        <end position="130"/>
    </location>
</feature>
<feature type="region of interest" description="Disordered" evidence="1">
    <location>
        <begin position="103"/>
        <end position="130"/>
    </location>
</feature>
<comment type="caution">
    <text evidence="2">The sequence shown here is derived from an EMBL/GenBank/DDBJ whole genome shotgun (WGS) entry which is preliminary data.</text>
</comment>
<evidence type="ECO:0000256" key="1">
    <source>
        <dbReference type="SAM" id="MobiDB-lite"/>
    </source>
</evidence>
<feature type="non-terminal residue" evidence="2">
    <location>
        <position position="1"/>
    </location>
</feature>
<dbReference type="EMBL" id="LAZR01027593">
    <property type="protein sequence ID" value="KKL65254.1"/>
    <property type="molecule type" value="Genomic_DNA"/>
</dbReference>
<accession>A0A0F9DU45</accession>
<sequence>MVARECALFVSRQDSASQQQKEVEAAVDQQIRRQLDPNEKVTERDIEARRRTHPDVVEIVGQLLDLKRDVAIWQALKEAWQQRSYVLKELVTLYVASYYGDSTGRATDRVKGRDADTARRKMADARREKV</sequence>